<gene>
    <name evidence="1" type="ORF">CGI_10009000</name>
</gene>
<dbReference type="AlphaFoldDB" id="K1QCM7"/>
<dbReference type="InParanoid" id="K1QCM7"/>
<organism evidence="1">
    <name type="scientific">Magallana gigas</name>
    <name type="common">Pacific oyster</name>
    <name type="synonym">Crassostrea gigas</name>
    <dbReference type="NCBI Taxonomy" id="29159"/>
    <lineage>
        <taxon>Eukaryota</taxon>
        <taxon>Metazoa</taxon>
        <taxon>Spiralia</taxon>
        <taxon>Lophotrochozoa</taxon>
        <taxon>Mollusca</taxon>
        <taxon>Bivalvia</taxon>
        <taxon>Autobranchia</taxon>
        <taxon>Pteriomorphia</taxon>
        <taxon>Ostreida</taxon>
        <taxon>Ostreoidea</taxon>
        <taxon>Ostreidae</taxon>
        <taxon>Magallana</taxon>
    </lineage>
</organism>
<evidence type="ECO:0000313" key="1">
    <source>
        <dbReference type="EMBL" id="EKC19276.1"/>
    </source>
</evidence>
<name>K1QCM7_MAGGI</name>
<sequence length="67" mass="7631">MIIRTISLFEQDVQPFSHLRYRMSDVIVNLSQCRYNAFSSPDLLDIECNGCSIFFSLAIRIGPMIGS</sequence>
<proteinExistence type="predicted"/>
<reference evidence="1" key="1">
    <citation type="journal article" date="2012" name="Nature">
        <title>The oyster genome reveals stress adaptation and complexity of shell formation.</title>
        <authorList>
            <person name="Zhang G."/>
            <person name="Fang X."/>
            <person name="Guo X."/>
            <person name="Li L."/>
            <person name="Luo R."/>
            <person name="Xu F."/>
            <person name="Yang P."/>
            <person name="Zhang L."/>
            <person name="Wang X."/>
            <person name="Qi H."/>
            <person name="Xiong Z."/>
            <person name="Que H."/>
            <person name="Xie Y."/>
            <person name="Holland P.W."/>
            <person name="Paps J."/>
            <person name="Zhu Y."/>
            <person name="Wu F."/>
            <person name="Chen Y."/>
            <person name="Wang J."/>
            <person name="Peng C."/>
            <person name="Meng J."/>
            <person name="Yang L."/>
            <person name="Liu J."/>
            <person name="Wen B."/>
            <person name="Zhang N."/>
            <person name="Huang Z."/>
            <person name="Zhu Q."/>
            <person name="Feng Y."/>
            <person name="Mount A."/>
            <person name="Hedgecock D."/>
            <person name="Xu Z."/>
            <person name="Liu Y."/>
            <person name="Domazet-Loso T."/>
            <person name="Du Y."/>
            <person name="Sun X."/>
            <person name="Zhang S."/>
            <person name="Liu B."/>
            <person name="Cheng P."/>
            <person name="Jiang X."/>
            <person name="Li J."/>
            <person name="Fan D."/>
            <person name="Wang W."/>
            <person name="Fu W."/>
            <person name="Wang T."/>
            <person name="Wang B."/>
            <person name="Zhang J."/>
            <person name="Peng Z."/>
            <person name="Li Y."/>
            <person name="Li N."/>
            <person name="Wang J."/>
            <person name="Chen M."/>
            <person name="He Y."/>
            <person name="Tan F."/>
            <person name="Song X."/>
            <person name="Zheng Q."/>
            <person name="Huang R."/>
            <person name="Yang H."/>
            <person name="Du X."/>
            <person name="Chen L."/>
            <person name="Yang M."/>
            <person name="Gaffney P.M."/>
            <person name="Wang S."/>
            <person name="Luo L."/>
            <person name="She Z."/>
            <person name="Ming Y."/>
            <person name="Huang W."/>
            <person name="Zhang S."/>
            <person name="Huang B."/>
            <person name="Zhang Y."/>
            <person name="Qu T."/>
            <person name="Ni P."/>
            <person name="Miao G."/>
            <person name="Wang J."/>
            <person name="Wang Q."/>
            <person name="Steinberg C.E."/>
            <person name="Wang H."/>
            <person name="Li N."/>
            <person name="Qian L."/>
            <person name="Zhang G."/>
            <person name="Li Y."/>
            <person name="Yang H."/>
            <person name="Liu X."/>
            <person name="Wang J."/>
            <person name="Yin Y."/>
            <person name="Wang J."/>
        </authorList>
    </citation>
    <scope>NUCLEOTIDE SEQUENCE [LARGE SCALE GENOMIC DNA]</scope>
    <source>
        <strain evidence="1">05x7-T-G4-1.051#20</strain>
    </source>
</reference>
<protein>
    <submittedName>
        <fullName evidence="1">Uncharacterized protein</fullName>
    </submittedName>
</protein>
<dbReference type="HOGENOM" id="CLU_2814934_0_0_1"/>
<dbReference type="EMBL" id="JH818688">
    <property type="protein sequence ID" value="EKC19276.1"/>
    <property type="molecule type" value="Genomic_DNA"/>
</dbReference>
<accession>K1QCM7</accession>